<dbReference type="AlphaFoldDB" id="A0AAW1JYS8"/>
<proteinExistence type="predicted"/>
<evidence type="ECO:0000313" key="2">
    <source>
        <dbReference type="Proteomes" id="UP001458880"/>
    </source>
</evidence>
<sequence length="302" mass="34666">MGAMRSTQVVALHTEPCVLPISDRMQFLTDNFVVKHYCAHIDPIRGVLQEWSGMLRLYPNWNSGQISAVIKSYRRVRRCNIWFTKDTREASLSILIARCTAIPGEAGNGVFRLQLNIAEAGGLCEFRSVYHAEYYAILRAIVIGRKKQVASVIILPDSQAAIKKRLQRGCTPTGSEDKELILDYNRAGRIVVLWVPEYCGILGNEAAVNLAVEGARGEVRRREIYPRDLKSIRRLAVEQEWEQEFQNSEKGFRYKAALSGQMTKPWFAKIRFDGRKFTTTICRLRFYHNHLNGHLYRLKMVE</sequence>
<gene>
    <name evidence="1" type="ORF">QE152_g26325</name>
</gene>
<dbReference type="EMBL" id="JASPKY010000299">
    <property type="protein sequence ID" value="KAK9709998.1"/>
    <property type="molecule type" value="Genomic_DNA"/>
</dbReference>
<reference evidence="1 2" key="1">
    <citation type="journal article" date="2024" name="BMC Genomics">
        <title>De novo assembly and annotation of Popillia japonica's genome with initial clues to its potential as an invasive pest.</title>
        <authorList>
            <person name="Cucini C."/>
            <person name="Boschi S."/>
            <person name="Funari R."/>
            <person name="Cardaioli E."/>
            <person name="Iannotti N."/>
            <person name="Marturano G."/>
            <person name="Paoli F."/>
            <person name="Bruttini M."/>
            <person name="Carapelli A."/>
            <person name="Frati F."/>
            <person name="Nardi F."/>
        </authorList>
    </citation>
    <scope>NUCLEOTIDE SEQUENCE [LARGE SCALE GENOMIC DNA]</scope>
    <source>
        <strain evidence="1">DMR45628</strain>
    </source>
</reference>
<evidence type="ECO:0008006" key="3">
    <source>
        <dbReference type="Google" id="ProtNLM"/>
    </source>
</evidence>
<accession>A0AAW1JYS8</accession>
<dbReference type="InterPro" id="IPR036397">
    <property type="entry name" value="RNaseH_sf"/>
</dbReference>
<name>A0AAW1JYS8_POPJA</name>
<dbReference type="InterPro" id="IPR012337">
    <property type="entry name" value="RNaseH-like_sf"/>
</dbReference>
<dbReference type="GO" id="GO:0003676">
    <property type="term" value="F:nucleic acid binding"/>
    <property type="evidence" value="ECO:0007669"/>
    <property type="project" value="InterPro"/>
</dbReference>
<dbReference type="Gene3D" id="3.30.420.10">
    <property type="entry name" value="Ribonuclease H-like superfamily/Ribonuclease H"/>
    <property type="match status" value="1"/>
</dbReference>
<keyword evidence="2" id="KW-1185">Reference proteome</keyword>
<comment type="caution">
    <text evidence="1">The sequence shown here is derived from an EMBL/GenBank/DDBJ whole genome shotgun (WGS) entry which is preliminary data.</text>
</comment>
<evidence type="ECO:0000313" key="1">
    <source>
        <dbReference type="EMBL" id="KAK9709998.1"/>
    </source>
</evidence>
<protein>
    <recommendedName>
        <fullName evidence="3">RNase H type-1 domain-containing protein</fullName>
    </recommendedName>
</protein>
<organism evidence="1 2">
    <name type="scientific">Popillia japonica</name>
    <name type="common">Japanese beetle</name>
    <dbReference type="NCBI Taxonomy" id="7064"/>
    <lineage>
        <taxon>Eukaryota</taxon>
        <taxon>Metazoa</taxon>
        <taxon>Ecdysozoa</taxon>
        <taxon>Arthropoda</taxon>
        <taxon>Hexapoda</taxon>
        <taxon>Insecta</taxon>
        <taxon>Pterygota</taxon>
        <taxon>Neoptera</taxon>
        <taxon>Endopterygota</taxon>
        <taxon>Coleoptera</taxon>
        <taxon>Polyphaga</taxon>
        <taxon>Scarabaeiformia</taxon>
        <taxon>Scarabaeidae</taxon>
        <taxon>Rutelinae</taxon>
        <taxon>Popillia</taxon>
    </lineage>
</organism>
<dbReference type="Proteomes" id="UP001458880">
    <property type="component" value="Unassembled WGS sequence"/>
</dbReference>
<dbReference type="SUPFAM" id="SSF53098">
    <property type="entry name" value="Ribonuclease H-like"/>
    <property type="match status" value="1"/>
</dbReference>